<keyword evidence="2" id="KW-1185">Reference proteome</keyword>
<organism evidence="1 2">
    <name type="scientific">Paractinoplanes pyxinae</name>
    <dbReference type="NCBI Taxonomy" id="2997416"/>
    <lineage>
        <taxon>Bacteria</taxon>
        <taxon>Bacillati</taxon>
        <taxon>Actinomycetota</taxon>
        <taxon>Actinomycetes</taxon>
        <taxon>Micromonosporales</taxon>
        <taxon>Micromonosporaceae</taxon>
        <taxon>Paractinoplanes</taxon>
    </lineage>
</organism>
<dbReference type="RefSeq" id="WP_267568209.1">
    <property type="nucleotide sequence ID" value="NZ_JAPNTZ010000016.1"/>
</dbReference>
<dbReference type="Gene3D" id="3.30.428.10">
    <property type="entry name" value="HIT-like"/>
    <property type="match status" value="1"/>
</dbReference>
<protein>
    <recommendedName>
        <fullName evidence="3">Diadenosine tetraphosphate (Ap4A) hydrolase</fullName>
    </recommendedName>
</protein>
<proteinExistence type="predicted"/>
<dbReference type="EMBL" id="JAPNTZ010000016">
    <property type="protein sequence ID" value="MCY1143678.1"/>
    <property type="molecule type" value="Genomic_DNA"/>
</dbReference>
<comment type="caution">
    <text evidence="1">The sequence shown here is derived from an EMBL/GenBank/DDBJ whole genome shotgun (WGS) entry which is preliminary data.</text>
</comment>
<evidence type="ECO:0008006" key="3">
    <source>
        <dbReference type="Google" id="ProtNLM"/>
    </source>
</evidence>
<sequence>MTGTDCLMCDLEHGDGDATVFRDEHWAAQIVAGYDVPGWFILRARRHAERITGLAPAELASFGQRAQDLVAAVTEVTAAPATYLMVFGENYPHFHALIAARGADVPAELRGGNILALREGHRDYAAAAALLPEVRAAYEQRSRAVA</sequence>
<gene>
    <name evidence="1" type="ORF">OWR29_37230</name>
</gene>
<reference evidence="1" key="1">
    <citation type="submission" date="2022-11" db="EMBL/GenBank/DDBJ databases">
        <authorList>
            <person name="Somphong A."/>
            <person name="Phongsopitanun W."/>
        </authorList>
    </citation>
    <scope>NUCLEOTIDE SEQUENCE</scope>
    <source>
        <strain evidence="1">Pm04-4</strain>
    </source>
</reference>
<evidence type="ECO:0000313" key="2">
    <source>
        <dbReference type="Proteomes" id="UP001151002"/>
    </source>
</evidence>
<dbReference type="InterPro" id="IPR036265">
    <property type="entry name" value="HIT-like_sf"/>
</dbReference>
<dbReference type="SUPFAM" id="SSF54197">
    <property type="entry name" value="HIT-like"/>
    <property type="match status" value="1"/>
</dbReference>
<name>A0ABT4BAY0_9ACTN</name>
<dbReference type="Proteomes" id="UP001151002">
    <property type="component" value="Unassembled WGS sequence"/>
</dbReference>
<evidence type="ECO:0000313" key="1">
    <source>
        <dbReference type="EMBL" id="MCY1143678.1"/>
    </source>
</evidence>
<accession>A0ABT4BAY0</accession>